<dbReference type="RefSeq" id="WP_025864708.1">
    <property type="nucleotide sequence ID" value="NZ_BLAX01000001.1"/>
</dbReference>
<dbReference type="AlphaFoldDB" id="A0A5M4B391"/>
<proteinExistence type="predicted"/>
<protein>
    <recommendedName>
        <fullName evidence="3">DUF721 domain-containing protein</fullName>
    </recommendedName>
</protein>
<organism evidence="1 2">
    <name type="scientific">Prolixibacter bellariivorans</name>
    <dbReference type="NCBI Taxonomy" id="314319"/>
    <lineage>
        <taxon>Bacteria</taxon>
        <taxon>Pseudomonadati</taxon>
        <taxon>Bacteroidota</taxon>
        <taxon>Bacteroidia</taxon>
        <taxon>Marinilabiliales</taxon>
        <taxon>Prolixibacteraceae</taxon>
        <taxon>Prolixibacter</taxon>
    </lineage>
</organism>
<dbReference type="PANTHER" id="PTHR36456:SF1">
    <property type="entry name" value="UPF0232 PROTEIN SCO3875"/>
    <property type="match status" value="1"/>
</dbReference>
<evidence type="ECO:0000313" key="1">
    <source>
        <dbReference type="EMBL" id="GET34388.1"/>
    </source>
</evidence>
<dbReference type="Proteomes" id="UP000391834">
    <property type="component" value="Unassembled WGS sequence"/>
</dbReference>
<sequence length="96" mass="11158">MRRSETQSLGSVIKEYLKESRMDGKLAEVEAINSWETIIGKTIARATTNIYIKNSVLYVHLRSSIVRNELFMMRHQIVDAMNNHVGRKVIREIVLR</sequence>
<accession>A0A5M4B391</accession>
<reference evidence="1 2" key="1">
    <citation type="submission" date="2019-10" db="EMBL/GenBank/DDBJ databases">
        <title>Prolixibacter strains distinguished by the presence of nitrate reductase genes were adept at nitrate-dependent anaerobic corrosion of metallic iron and carbon steel.</title>
        <authorList>
            <person name="Iino T."/>
            <person name="Shono N."/>
            <person name="Ito K."/>
            <person name="Nakamura R."/>
            <person name="Sueoka K."/>
            <person name="Harayama S."/>
            <person name="Ohkuma M."/>
        </authorList>
    </citation>
    <scope>NUCLEOTIDE SEQUENCE [LARGE SCALE GENOMIC DNA]</scope>
    <source>
        <strain evidence="1 2">JCM 13498</strain>
    </source>
</reference>
<evidence type="ECO:0000313" key="2">
    <source>
        <dbReference type="Proteomes" id="UP000391834"/>
    </source>
</evidence>
<dbReference type="Pfam" id="PF05258">
    <property type="entry name" value="DciA"/>
    <property type="match status" value="1"/>
</dbReference>
<dbReference type="PANTHER" id="PTHR36456">
    <property type="entry name" value="UPF0232 PROTEIN SCO3875"/>
    <property type="match status" value="1"/>
</dbReference>
<dbReference type="EMBL" id="BLAX01000001">
    <property type="protein sequence ID" value="GET34388.1"/>
    <property type="molecule type" value="Genomic_DNA"/>
</dbReference>
<dbReference type="OrthoDB" id="9796545at2"/>
<evidence type="ECO:0008006" key="3">
    <source>
        <dbReference type="Google" id="ProtNLM"/>
    </source>
</evidence>
<dbReference type="InterPro" id="IPR007922">
    <property type="entry name" value="DciA-like"/>
</dbReference>
<name>A0A5M4B391_9BACT</name>
<keyword evidence="2" id="KW-1185">Reference proteome</keyword>
<comment type="caution">
    <text evidence="1">The sequence shown here is derived from an EMBL/GenBank/DDBJ whole genome shotgun (WGS) entry which is preliminary data.</text>
</comment>
<gene>
    <name evidence="1" type="ORF">PbJCM13498_32510</name>
</gene>